<dbReference type="Gene3D" id="3.60.15.10">
    <property type="entry name" value="Ribonuclease Z/Hydroxyacylglutathione hydrolase-like"/>
    <property type="match status" value="1"/>
</dbReference>
<name>A0A9D9IJ79_9BACT</name>
<evidence type="ECO:0000259" key="1">
    <source>
        <dbReference type="SMART" id="SM00849"/>
    </source>
</evidence>
<protein>
    <submittedName>
        <fullName evidence="2">MBL fold metallo-hydrolase</fullName>
    </submittedName>
</protein>
<comment type="caution">
    <text evidence="2">The sequence shown here is derived from an EMBL/GenBank/DDBJ whole genome shotgun (WGS) entry which is preliminary data.</text>
</comment>
<accession>A0A9D9IJ79</accession>
<proteinExistence type="predicted"/>
<feature type="domain" description="Metallo-beta-lactamase" evidence="1">
    <location>
        <begin position="35"/>
        <end position="260"/>
    </location>
</feature>
<organism evidence="2 3">
    <name type="scientific">Candidatus Cryptobacteroides faecigallinarum</name>
    <dbReference type="NCBI Taxonomy" id="2840763"/>
    <lineage>
        <taxon>Bacteria</taxon>
        <taxon>Pseudomonadati</taxon>
        <taxon>Bacteroidota</taxon>
        <taxon>Bacteroidia</taxon>
        <taxon>Bacteroidales</taxon>
        <taxon>Candidatus Cryptobacteroides</taxon>
    </lineage>
</organism>
<dbReference type="EMBL" id="JADIMD010000002">
    <property type="protein sequence ID" value="MBO8473708.1"/>
    <property type="molecule type" value="Genomic_DNA"/>
</dbReference>
<evidence type="ECO:0000313" key="3">
    <source>
        <dbReference type="Proteomes" id="UP000823757"/>
    </source>
</evidence>
<dbReference type="SMART" id="SM00849">
    <property type="entry name" value="Lactamase_B"/>
    <property type="match status" value="1"/>
</dbReference>
<evidence type="ECO:0000313" key="2">
    <source>
        <dbReference type="EMBL" id="MBO8473708.1"/>
    </source>
</evidence>
<dbReference type="PROSITE" id="PS51257">
    <property type="entry name" value="PROKAR_LIPOPROTEIN"/>
    <property type="match status" value="1"/>
</dbReference>
<dbReference type="PANTHER" id="PTHR42663:SF6">
    <property type="entry name" value="HYDROLASE C777.06C-RELATED"/>
    <property type="match status" value="1"/>
</dbReference>
<dbReference type="PANTHER" id="PTHR42663">
    <property type="entry name" value="HYDROLASE C777.06C-RELATED-RELATED"/>
    <property type="match status" value="1"/>
</dbReference>
<reference evidence="2" key="1">
    <citation type="submission" date="2020-10" db="EMBL/GenBank/DDBJ databases">
        <authorList>
            <person name="Gilroy R."/>
        </authorList>
    </citation>
    <scope>NUCLEOTIDE SEQUENCE</scope>
    <source>
        <strain evidence="2">B1-13419</strain>
    </source>
</reference>
<dbReference type="InterPro" id="IPR001279">
    <property type="entry name" value="Metallo-B-lactamas"/>
</dbReference>
<gene>
    <name evidence="2" type="ORF">IAB91_00250</name>
</gene>
<dbReference type="AlphaFoldDB" id="A0A9D9IJ79"/>
<reference evidence="2" key="2">
    <citation type="journal article" date="2021" name="PeerJ">
        <title>Extensive microbial diversity within the chicken gut microbiome revealed by metagenomics and culture.</title>
        <authorList>
            <person name="Gilroy R."/>
            <person name="Ravi A."/>
            <person name="Getino M."/>
            <person name="Pursley I."/>
            <person name="Horton D.L."/>
            <person name="Alikhan N.F."/>
            <person name="Baker D."/>
            <person name="Gharbi K."/>
            <person name="Hall N."/>
            <person name="Watson M."/>
            <person name="Adriaenssens E.M."/>
            <person name="Foster-Nyarko E."/>
            <person name="Jarju S."/>
            <person name="Secka A."/>
            <person name="Antonio M."/>
            <person name="Oren A."/>
            <person name="Chaudhuri R.R."/>
            <person name="La Ragione R."/>
            <person name="Hildebrand F."/>
            <person name="Pallen M.J."/>
        </authorList>
    </citation>
    <scope>NUCLEOTIDE SEQUENCE</scope>
    <source>
        <strain evidence="2">B1-13419</strain>
    </source>
</reference>
<dbReference type="Proteomes" id="UP000823757">
    <property type="component" value="Unassembled WGS sequence"/>
</dbReference>
<dbReference type="Pfam" id="PF12706">
    <property type="entry name" value="Lactamase_B_2"/>
    <property type="match status" value="1"/>
</dbReference>
<dbReference type="InterPro" id="IPR036866">
    <property type="entry name" value="RibonucZ/Hydroxyglut_hydro"/>
</dbReference>
<dbReference type="CDD" id="cd16279">
    <property type="entry name" value="metallo-hydrolase-like_MBL-fold"/>
    <property type="match status" value="1"/>
</dbReference>
<dbReference type="SUPFAM" id="SSF56281">
    <property type="entry name" value="Metallo-hydrolase/oxidoreductase"/>
    <property type="match status" value="1"/>
</dbReference>
<sequence>MARLTFLGTGTSQGVPMIGCGCEVCKSTDSRDKRLRASAFVEYGGLNILVDAGPDFRCQMLRAGISHLDAILLTHNHKDHTGGLDDIRAFNYLEGLPAEIYCEKYVEDSLRREYSYAFTEKKYPGAPEWHIHLIDENAFTVYPDNGKDGRLEWISGKGYVHISGEDGAGPLPDNGTARGVEIIPIRGMHYKLPVLGFRFGNIAYCTDMNFIPESEFSKLQGLEHFVINCVKRGHHISHFSLEEAIATARKVGARHSWLTHLSHQLPRYSDLCGELPDGILPAYDGLVIED</sequence>